<proteinExistence type="predicted"/>
<feature type="domain" description="Myb-like" evidence="2">
    <location>
        <begin position="261"/>
        <end position="311"/>
    </location>
</feature>
<dbReference type="PROSITE" id="PS50090">
    <property type="entry name" value="MYB_LIKE"/>
    <property type="match status" value="3"/>
</dbReference>
<dbReference type="GO" id="GO:0005634">
    <property type="term" value="C:nucleus"/>
    <property type="evidence" value="ECO:0007669"/>
    <property type="project" value="TreeGrafter"/>
</dbReference>
<feature type="compositionally biased region" description="Polar residues" evidence="1">
    <location>
        <begin position="1"/>
        <end position="14"/>
    </location>
</feature>
<dbReference type="SMART" id="SM00717">
    <property type="entry name" value="SANT"/>
    <property type="match status" value="3"/>
</dbReference>
<dbReference type="SUPFAM" id="SSF46689">
    <property type="entry name" value="Homeodomain-like"/>
    <property type="match status" value="2"/>
</dbReference>
<dbReference type="PANTHER" id="PTHR45614">
    <property type="entry name" value="MYB PROTEIN-RELATED"/>
    <property type="match status" value="1"/>
</dbReference>
<evidence type="ECO:0000259" key="3">
    <source>
        <dbReference type="PROSITE" id="PS51294"/>
    </source>
</evidence>
<protein>
    <submittedName>
        <fullName evidence="4">Uncharacterized protein</fullName>
    </submittedName>
</protein>
<dbReference type="CDD" id="cd00167">
    <property type="entry name" value="SANT"/>
    <property type="match status" value="3"/>
</dbReference>
<dbReference type="PANTHER" id="PTHR45614:SF25">
    <property type="entry name" value="MYB PROTEIN"/>
    <property type="match status" value="1"/>
</dbReference>
<name>A0A7S4C0F3_CHRCT</name>
<sequence>MRPTQYPQSSQQLGAQPPAPTAAMSQLKIESGVSNEPPTPSPDECPLSPTSSRHWSSNRPHGSMRSECAGASQGAAATINIGWTLDEIARECAYVACPGASSSAATVHSAPSNLSVAAIPQKRTHEQAGPSRSARPEPSQAQRREEAKAASFVPAVRTRSCKERVAWSGSEDAVIRAVVAEQGHRWAQIANQLPGRTHAAVRNRWSRLQEEDRLRAELLQAPDPRQLSAGSSSNFPASSSSASYSGSVCGWAEAGTSAEAKEEERGMKWREEEDSLIMDSVHDVGRRWSKISAMLPGRSEQAVRNRYYRLKLHSTSNTSQGNWAPEEDEIIMASVAELGKKWILIAQRLPNRTEDAIRHRYSRLYRAVNKAQQEASHQP</sequence>
<dbReference type="GO" id="GO:0000981">
    <property type="term" value="F:DNA-binding transcription factor activity, RNA polymerase II-specific"/>
    <property type="evidence" value="ECO:0007669"/>
    <property type="project" value="TreeGrafter"/>
</dbReference>
<accession>A0A7S4C0F3</accession>
<gene>
    <name evidence="4" type="ORF">PCAR00345_LOCUS35507</name>
</gene>
<dbReference type="InterPro" id="IPR009057">
    <property type="entry name" value="Homeodomain-like_sf"/>
</dbReference>
<feature type="domain" description="HTH myb-type" evidence="3">
    <location>
        <begin position="261"/>
        <end position="312"/>
    </location>
</feature>
<dbReference type="InterPro" id="IPR050560">
    <property type="entry name" value="MYB_TF"/>
</dbReference>
<dbReference type="InterPro" id="IPR017930">
    <property type="entry name" value="Myb_dom"/>
</dbReference>
<feature type="region of interest" description="Disordered" evidence="1">
    <location>
        <begin position="1"/>
        <end position="67"/>
    </location>
</feature>
<dbReference type="EMBL" id="HBIZ01055712">
    <property type="protein sequence ID" value="CAE0782804.1"/>
    <property type="molecule type" value="Transcribed_RNA"/>
</dbReference>
<feature type="domain" description="Myb-like" evidence="2">
    <location>
        <begin position="159"/>
        <end position="209"/>
    </location>
</feature>
<evidence type="ECO:0000256" key="1">
    <source>
        <dbReference type="SAM" id="MobiDB-lite"/>
    </source>
</evidence>
<dbReference type="GO" id="GO:0000978">
    <property type="term" value="F:RNA polymerase II cis-regulatory region sequence-specific DNA binding"/>
    <property type="evidence" value="ECO:0007669"/>
    <property type="project" value="TreeGrafter"/>
</dbReference>
<feature type="region of interest" description="Disordered" evidence="1">
    <location>
        <begin position="116"/>
        <end position="151"/>
    </location>
</feature>
<feature type="domain" description="HTH myb-type" evidence="3">
    <location>
        <begin position="164"/>
        <end position="213"/>
    </location>
</feature>
<organism evidence="4">
    <name type="scientific">Chrysotila carterae</name>
    <name type="common">Marine alga</name>
    <name type="synonym">Syracosphaera carterae</name>
    <dbReference type="NCBI Taxonomy" id="13221"/>
    <lineage>
        <taxon>Eukaryota</taxon>
        <taxon>Haptista</taxon>
        <taxon>Haptophyta</taxon>
        <taxon>Prymnesiophyceae</taxon>
        <taxon>Isochrysidales</taxon>
        <taxon>Isochrysidaceae</taxon>
        <taxon>Chrysotila</taxon>
    </lineage>
</organism>
<dbReference type="InterPro" id="IPR001005">
    <property type="entry name" value="SANT/Myb"/>
</dbReference>
<feature type="compositionally biased region" description="Polar residues" evidence="1">
    <location>
        <begin position="48"/>
        <end position="60"/>
    </location>
</feature>
<evidence type="ECO:0000259" key="2">
    <source>
        <dbReference type="PROSITE" id="PS50090"/>
    </source>
</evidence>
<dbReference type="Gene3D" id="1.10.10.60">
    <property type="entry name" value="Homeodomain-like"/>
    <property type="match status" value="3"/>
</dbReference>
<feature type="domain" description="Myb-like" evidence="2">
    <location>
        <begin position="315"/>
        <end position="365"/>
    </location>
</feature>
<dbReference type="PROSITE" id="PS51294">
    <property type="entry name" value="HTH_MYB"/>
    <property type="match status" value="3"/>
</dbReference>
<dbReference type="Pfam" id="PF00249">
    <property type="entry name" value="Myb_DNA-binding"/>
    <property type="match status" value="3"/>
</dbReference>
<reference evidence="4" key="1">
    <citation type="submission" date="2021-01" db="EMBL/GenBank/DDBJ databases">
        <authorList>
            <person name="Corre E."/>
            <person name="Pelletier E."/>
            <person name="Niang G."/>
            <person name="Scheremetjew M."/>
            <person name="Finn R."/>
            <person name="Kale V."/>
            <person name="Holt S."/>
            <person name="Cochrane G."/>
            <person name="Meng A."/>
            <person name="Brown T."/>
            <person name="Cohen L."/>
        </authorList>
    </citation>
    <scope>NUCLEOTIDE SEQUENCE</scope>
    <source>
        <strain evidence="4">CCMP645</strain>
    </source>
</reference>
<feature type="domain" description="HTH myb-type" evidence="3">
    <location>
        <begin position="315"/>
        <end position="369"/>
    </location>
</feature>
<evidence type="ECO:0000313" key="4">
    <source>
        <dbReference type="EMBL" id="CAE0782804.1"/>
    </source>
</evidence>
<dbReference type="AlphaFoldDB" id="A0A7S4C0F3"/>